<dbReference type="InterPro" id="IPR052731">
    <property type="entry name" value="B_subtilis_Trans_State_Reg"/>
</dbReference>
<dbReference type="EMBL" id="LELK01000004">
    <property type="protein sequence ID" value="KMM36943.1"/>
    <property type="molecule type" value="Genomic_DNA"/>
</dbReference>
<sequence length="93" mass="10207">MKSTGILRKVDQLGRIVIPIELRRVLGIETTDALEIFVENDAVILKKYTPRMTCQVTGDVSSRNISLAGGNIVLSPEAAKDVLEQLREVVEGD</sequence>
<comment type="caution">
    <text evidence="3">The sequence shown here is derived from an EMBL/GenBank/DDBJ whole genome shotgun (WGS) entry which is preliminary data.</text>
</comment>
<accession>A0A0J6CUS1</accession>
<dbReference type="PROSITE" id="PS51740">
    <property type="entry name" value="SPOVT_ABRB"/>
    <property type="match status" value="1"/>
</dbReference>
<dbReference type="PANTHER" id="PTHR36432">
    <property type="match status" value="1"/>
</dbReference>
<dbReference type="AlphaFoldDB" id="A0A0J6CUS1"/>
<dbReference type="NCBIfam" id="TIGR01439">
    <property type="entry name" value="lp_hng_hel_AbrB"/>
    <property type="match status" value="1"/>
</dbReference>
<evidence type="ECO:0000256" key="1">
    <source>
        <dbReference type="PROSITE-ProRule" id="PRU01076"/>
    </source>
</evidence>
<dbReference type="InterPro" id="IPR040678">
    <property type="entry name" value="AbrB_C"/>
</dbReference>
<dbReference type="Pfam" id="PF18277">
    <property type="entry name" value="AbrB_C"/>
    <property type="match status" value="1"/>
</dbReference>
<dbReference type="InterPro" id="IPR037914">
    <property type="entry name" value="SpoVT-AbrB_sf"/>
</dbReference>
<feature type="domain" description="SpoVT-AbrB" evidence="2">
    <location>
        <begin position="5"/>
        <end position="50"/>
    </location>
</feature>
<dbReference type="PATRIC" id="fig|157733.3.peg.775"/>
<keyword evidence="4" id="KW-1185">Reference proteome</keyword>
<dbReference type="SUPFAM" id="SSF89447">
    <property type="entry name" value="AbrB/MazE/MraZ-like"/>
    <property type="match status" value="1"/>
</dbReference>
<dbReference type="STRING" id="157733.AB986_13610"/>
<evidence type="ECO:0000259" key="2">
    <source>
        <dbReference type="PROSITE" id="PS51740"/>
    </source>
</evidence>
<proteinExistence type="predicted"/>
<evidence type="ECO:0000313" key="4">
    <source>
        <dbReference type="Proteomes" id="UP000035996"/>
    </source>
</evidence>
<dbReference type="RefSeq" id="WP_048311659.1">
    <property type="nucleotide sequence ID" value="NZ_CP119526.1"/>
</dbReference>
<reference evidence="3" key="1">
    <citation type="submission" date="2015-06" db="EMBL/GenBank/DDBJ databases">
        <authorList>
            <person name="Liu B."/>
            <person name="Wang J."/>
            <person name="Zhu Y."/>
            <person name="Liu G."/>
            <person name="Chen Q."/>
            <person name="Zheng C."/>
            <person name="Che J."/>
            <person name="Ge C."/>
            <person name="Shi H."/>
            <person name="Pan Z."/>
            <person name="Liu X."/>
        </authorList>
    </citation>
    <scope>NUCLEOTIDE SEQUENCE [LARGE SCALE GENOMIC DNA]</scope>
    <source>
        <strain evidence="3">DSM 16346</strain>
    </source>
</reference>
<dbReference type="OrthoDB" id="9782993at2"/>
<dbReference type="GO" id="GO:0003677">
    <property type="term" value="F:DNA binding"/>
    <property type="evidence" value="ECO:0007669"/>
    <property type="project" value="UniProtKB-UniRule"/>
</dbReference>
<dbReference type="SMART" id="SM00966">
    <property type="entry name" value="SpoVT_AbrB"/>
    <property type="match status" value="1"/>
</dbReference>
<dbReference type="Gene3D" id="2.10.260.10">
    <property type="match status" value="1"/>
</dbReference>
<name>A0A0J6CUS1_9BACL</name>
<dbReference type="Proteomes" id="UP000035996">
    <property type="component" value="Unassembled WGS sequence"/>
</dbReference>
<protein>
    <submittedName>
        <fullName evidence="3">Transition state regulator Abh</fullName>
    </submittedName>
</protein>
<keyword evidence="1" id="KW-0238">DNA-binding</keyword>
<organism evidence="3 4">
    <name type="scientific">Guptibacillus hwajinpoensis</name>
    <dbReference type="NCBI Taxonomy" id="208199"/>
    <lineage>
        <taxon>Bacteria</taxon>
        <taxon>Bacillati</taxon>
        <taxon>Bacillota</taxon>
        <taxon>Bacilli</taxon>
        <taxon>Bacillales</taxon>
        <taxon>Guptibacillaceae</taxon>
        <taxon>Guptibacillus</taxon>
    </lineage>
</organism>
<dbReference type="InterPro" id="IPR007159">
    <property type="entry name" value="SpoVT-AbrB_dom"/>
</dbReference>
<dbReference type="PANTHER" id="PTHR36432:SF4">
    <property type="entry name" value="TRANSITION STATE REGULATOR ABH-RELATED"/>
    <property type="match status" value="1"/>
</dbReference>
<gene>
    <name evidence="3" type="ORF">AB986_13610</name>
</gene>
<dbReference type="Pfam" id="PF04014">
    <property type="entry name" value="MazE_antitoxin"/>
    <property type="match status" value="1"/>
</dbReference>
<evidence type="ECO:0000313" key="3">
    <source>
        <dbReference type="EMBL" id="KMM36943.1"/>
    </source>
</evidence>